<dbReference type="EMBL" id="JBHSGI010000031">
    <property type="protein sequence ID" value="MFC4670985.1"/>
    <property type="molecule type" value="Genomic_DNA"/>
</dbReference>
<keyword evidence="2" id="KW-0285">Flavoprotein</keyword>
<evidence type="ECO:0000313" key="7">
    <source>
        <dbReference type="Proteomes" id="UP001595973"/>
    </source>
</evidence>
<proteinExistence type="inferred from homology"/>
<comment type="similarity">
    <text evidence="1">Belongs to the nitronate monooxygenase family. NMO class I subfamily.</text>
</comment>
<keyword evidence="5" id="KW-0503">Monooxygenase</keyword>
<dbReference type="InterPro" id="IPR013785">
    <property type="entry name" value="Aldolase_TIM"/>
</dbReference>
<dbReference type="PANTHER" id="PTHR42747">
    <property type="entry name" value="NITRONATE MONOOXYGENASE-RELATED"/>
    <property type="match status" value="1"/>
</dbReference>
<dbReference type="GO" id="GO:0016491">
    <property type="term" value="F:oxidoreductase activity"/>
    <property type="evidence" value="ECO:0007669"/>
    <property type="project" value="UniProtKB-KW"/>
</dbReference>
<comment type="caution">
    <text evidence="6">The sequence shown here is derived from an EMBL/GenBank/DDBJ whole genome shotgun (WGS) entry which is preliminary data.</text>
</comment>
<reference evidence="7" key="1">
    <citation type="journal article" date="2019" name="Int. J. Syst. Evol. Microbiol.">
        <title>The Global Catalogue of Microorganisms (GCM) 10K type strain sequencing project: providing services to taxonomists for standard genome sequencing and annotation.</title>
        <authorList>
            <consortium name="The Broad Institute Genomics Platform"/>
            <consortium name="The Broad Institute Genome Sequencing Center for Infectious Disease"/>
            <person name="Wu L."/>
            <person name="Ma J."/>
        </authorList>
    </citation>
    <scope>NUCLEOTIDE SEQUENCE [LARGE SCALE GENOMIC DNA]</scope>
    <source>
        <strain evidence="7">CGMCC 4.7283</strain>
    </source>
</reference>
<evidence type="ECO:0000256" key="1">
    <source>
        <dbReference type="ARBA" id="ARBA00009881"/>
    </source>
</evidence>
<sequence>MTIPFENHLRAPIIAAPMFLVSCPDLVVETCRSGLIGSFPALNQRTSEGYSDWLSEIRDRLSGMGRADAPFAVNLVVHRSNTRLEADLAITAAQRVPIVITSLGIVPEVIETVHSYGGLVFHDVINLRHARKAAESGVDGIIAVCSGAGGHAGELSAFAFLSELRAMFDGTIILGGVMSNGAQVAAARLLGADFAYMGTRFIATQESLAPAGHKAMVVEARADDIIYTPAVSGVHGNFLRPSFVAAGLDPDTMTAPGKLNLGTGTEIKAWKTILSAGQGVGGVGDVLPAAELCDRLVAEYNHALESAPRLRLGA</sequence>
<keyword evidence="7" id="KW-1185">Reference proteome</keyword>
<dbReference type="Pfam" id="PF03060">
    <property type="entry name" value="NMO"/>
    <property type="match status" value="1"/>
</dbReference>
<evidence type="ECO:0000256" key="3">
    <source>
        <dbReference type="ARBA" id="ARBA00022643"/>
    </source>
</evidence>
<dbReference type="InterPro" id="IPR004136">
    <property type="entry name" value="NMO"/>
</dbReference>
<dbReference type="Gene3D" id="3.20.20.70">
    <property type="entry name" value="Aldolase class I"/>
    <property type="match status" value="1"/>
</dbReference>
<organism evidence="6 7">
    <name type="scientific">Seohaeicola nanhaiensis</name>
    <dbReference type="NCBI Taxonomy" id="1387282"/>
    <lineage>
        <taxon>Bacteria</taxon>
        <taxon>Pseudomonadati</taxon>
        <taxon>Pseudomonadota</taxon>
        <taxon>Alphaproteobacteria</taxon>
        <taxon>Rhodobacterales</taxon>
        <taxon>Roseobacteraceae</taxon>
        <taxon>Seohaeicola</taxon>
    </lineage>
</organism>
<name>A0ABV9KM20_9RHOB</name>
<evidence type="ECO:0000256" key="4">
    <source>
        <dbReference type="ARBA" id="ARBA00023002"/>
    </source>
</evidence>
<dbReference type="CDD" id="cd04730">
    <property type="entry name" value="NPD_like"/>
    <property type="match status" value="1"/>
</dbReference>
<dbReference type="PANTHER" id="PTHR42747:SF4">
    <property type="entry name" value="BLR1330 PROTEIN"/>
    <property type="match status" value="1"/>
</dbReference>
<dbReference type="EC" id="1.13.12.-" evidence="6"/>
<dbReference type="SUPFAM" id="SSF51412">
    <property type="entry name" value="Inosine monophosphate dehydrogenase (IMPDH)"/>
    <property type="match status" value="1"/>
</dbReference>
<dbReference type="Proteomes" id="UP001595973">
    <property type="component" value="Unassembled WGS sequence"/>
</dbReference>
<evidence type="ECO:0000313" key="6">
    <source>
        <dbReference type="EMBL" id="MFC4670985.1"/>
    </source>
</evidence>
<evidence type="ECO:0000256" key="2">
    <source>
        <dbReference type="ARBA" id="ARBA00022630"/>
    </source>
</evidence>
<gene>
    <name evidence="6" type="ORF">ACFO5X_20720</name>
</gene>
<keyword evidence="3" id="KW-0288">FMN</keyword>
<protein>
    <submittedName>
        <fullName evidence="6">NAD(P)H-dependent flavin oxidoreductase</fullName>
        <ecNumber evidence="6">1.13.12.-</ecNumber>
    </submittedName>
</protein>
<accession>A0ABV9KM20</accession>
<evidence type="ECO:0000256" key="5">
    <source>
        <dbReference type="ARBA" id="ARBA00023033"/>
    </source>
</evidence>
<keyword evidence="4 6" id="KW-0560">Oxidoreductase</keyword>
<dbReference type="RefSeq" id="WP_380720732.1">
    <property type="nucleotide sequence ID" value="NZ_JBHSGI010000031.1"/>
</dbReference>